<evidence type="ECO:0000313" key="1">
    <source>
        <dbReference type="EMBL" id="KAK7393131.1"/>
    </source>
</evidence>
<dbReference type="AlphaFoldDB" id="A0AAN9SC02"/>
<reference evidence="1 2" key="1">
    <citation type="submission" date="2024-01" db="EMBL/GenBank/DDBJ databases">
        <title>The genomes of 5 underutilized Papilionoideae crops provide insights into root nodulation and disease resistanc.</title>
        <authorList>
            <person name="Jiang F."/>
        </authorList>
    </citation>
    <scope>NUCLEOTIDE SEQUENCE [LARGE SCALE GENOMIC DNA]</scope>
    <source>
        <strain evidence="1">DUOXIRENSHENG_FW03</strain>
        <tissue evidence="1">Leaves</tissue>
    </source>
</reference>
<comment type="caution">
    <text evidence="1">The sequence shown here is derived from an EMBL/GenBank/DDBJ whole genome shotgun (WGS) entry which is preliminary data.</text>
</comment>
<protein>
    <submittedName>
        <fullName evidence="1">Uncharacterized protein</fullName>
    </submittedName>
</protein>
<name>A0AAN9SC02_PSOTE</name>
<organism evidence="1 2">
    <name type="scientific">Psophocarpus tetragonolobus</name>
    <name type="common">Winged bean</name>
    <name type="synonym">Dolichos tetragonolobus</name>
    <dbReference type="NCBI Taxonomy" id="3891"/>
    <lineage>
        <taxon>Eukaryota</taxon>
        <taxon>Viridiplantae</taxon>
        <taxon>Streptophyta</taxon>
        <taxon>Embryophyta</taxon>
        <taxon>Tracheophyta</taxon>
        <taxon>Spermatophyta</taxon>
        <taxon>Magnoliopsida</taxon>
        <taxon>eudicotyledons</taxon>
        <taxon>Gunneridae</taxon>
        <taxon>Pentapetalae</taxon>
        <taxon>rosids</taxon>
        <taxon>fabids</taxon>
        <taxon>Fabales</taxon>
        <taxon>Fabaceae</taxon>
        <taxon>Papilionoideae</taxon>
        <taxon>50 kb inversion clade</taxon>
        <taxon>NPAAA clade</taxon>
        <taxon>indigoferoid/millettioid clade</taxon>
        <taxon>Phaseoleae</taxon>
        <taxon>Psophocarpus</taxon>
    </lineage>
</organism>
<gene>
    <name evidence="1" type="ORF">VNO78_21586</name>
</gene>
<dbReference type="EMBL" id="JAYMYS010000005">
    <property type="protein sequence ID" value="KAK7393131.1"/>
    <property type="molecule type" value="Genomic_DNA"/>
</dbReference>
<proteinExistence type="predicted"/>
<evidence type="ECO:0000313" key="2">
    <source>
        <dbReference type="Proteomes" id="UP001386955"/>
    </source>
</evidence>
<sequence length="168" mass="18404">MTLQERAPDLDGEGRGGRIVATRKTQATMIRQADITLIAIDFREVESTVLDVNLDHPELEFGIALHAVLGASKPGGLIDSVSKRRSQTLDDFLERSSKYVSMEEALLSYCQLVALSPSLVLIRLLGTQSPLLALISPTRRSITLIGVHVTYSAPYRQLDALSLIFGNK</sequence>
<dbReference type="Proteomes" id="UP001386955">
    <property type="component" value="Unassembled WGS sequence"/>
</dbReference>
<accession>A0AAN9SC02</accession>
<keyword evidence="2" id="KW-1185">Reference proteome</keyword>